<dbReference type="AlphaFoldDB" id="A0A7Z0B2Y2"/>
<organism evidence="1 2">
    <name type="scientific">Paraburkholderia bryophila</name>
    <dbReference type="NCBI Taxonomy" id="420952"/>
    <lineage>
        <taxon>Bacteria</taxon>
        <taxon>Pseudomonadati</taxon>
        <taxon>Pseudomonadota</taxon>
        <taxon>Betaproteobacteria</taxon>
        <taxon>Burkholderiales</taxon>
        <taxon>Burkholderiaceae</taxon>
        <taxon>Paraburkholderia</taxon>
    </lineage>
</organism>
<comment type="caution">
    <text evidence="1">The sequence shown here is derived from an EMBL/GenBank/DDBJ whole genome shotgun (WGS) entry which is preliminary data.</text>
</comment>
<evidence type="ECO:0000313" key="1">
    <source>
        <dbReference type="EMBL" id="NYH18468.1"/>
    </source>
</evidence>
<evidence type="ECO:0000313" key="2">
    <source>
        <dbReference type="Proteomes" id="UP000572540"/>
    </source>
</evidence>
<proteinExistence type="predicted"/>
<name>A0A7Z0B2Y2_9BURK</name>
<dbReference type="EMBL" id="JACCAU010000001">
    <property type="protein sequence ID" value="NYH18468.1"/>
    <property type="molecule type" value="Genomic_DNA"/>
</dbReference>
<dbReference type="Pfam" id="PF22162">
    <property type="entry name" value="PFIN"/>
    <property type="match status" value="1"/>
</dbReference>
<gene>
    <name evidence="1" type="ORF">GGD41_005696</name>
</gene>
<protein>
    <submittedName>
        <fullName evidence="1">Uncharacterized protein</fullName>
    </submittedName>
</protein>
<dbReference type="InterPro" id="IPR054044">
    <property type="entry name" value="PFIN"/>
</dbReference>
<accession>A0A7Z0B2Y2</accession>
<reference evidence="1 2" key="1">
    <citation type="submission" date="2020-07" db="EMBL/GenBank/DDBJ databases">
        <title>Exploring microbial biodiversity for novel pathways involved in the catabolism of aromatic compounds derived from lignin.</title>
        <authorList>
            <person name="Elkins J."/>
        </authorList>
    </citation>
    <scope>NUCLEOTIDE SEQUENCE [LARGE SCALE GENOMIC DNA]</scope>
    <source>
        <strain evidence="1 2">H2C3B</strain>
    </source>
</reference>
<sequence>MPSSNPSSAASPACAETVWIVPLLEHSWFDHVRLKRVFVTDGTRHQVVLIDVRKLLACADRDNTDYVLKPVAEWHAGKVRGIREFLDPDNPRIPQMPYVTITTRRAPGLLGWVGFEREGVVSFRNGQHRARYLADAGARWFPVEVHEREAVMLRELCGAPDDARTAIRATTLGGAAPGRSSTSQSALTRRPHHVAWRAALPGRDVVERGLGDLAHRFTREERLVRGDDHVREHQQAREHVVLQRQIRVILEEQAAFFLIHVESEMA</sequence>
<dbReference type="Proteomes" id="UP000572540">
    <property type="component" value="Unassembled WGS sequence"/>
</dbReference>